<evidence type="ECO:0000313" key="2">
    <source>
        <dbReference type="EMBL" id="GLG88613.1"/>
    </source>
</evidence>
<reference evidence="2" key="1">
    <citation type="submission" date="2022-11" db="EMBL/GenBank/DDBJ databases">
        <title>Draft genome sequence of Sellimonas catena strain 18CBH55.</title>
        <authorList>
            <person name="Atsushi H."/>
            <person name="Moriya O."/>
            <person name="Mitsuo S."/>
        </authorList>
    </citation>
    <scope>NUCLEOTIDE SEQUENCE</scope>
    <source>
        <strain evidence="2">18CBH55</strain>
    </source>
</reference>
<name>A0A9W6FGA0_9FIRM</name>
<reference evidence="2" key="3">
    <citation type="journal article" date="2023" name="Int. J. Syst. Evol. Microbiol.">
        <title>Sellimonas catena sp. nov., isolated from human faeces.</title>
        <authorList>
            <person name="Hisatomi A."/>
            <person name="Ohkuma M."/>
            <person name="Sakamoto M."/>
        </authorList>
    </citation>
    <scope>NUCLEOTIDE SEQUENCE</scope>
    <source>
        <strain evidence="2">18CBH55</strain>
    </source>
</reference>
<dbReference type="Proteomes" id="UP001145094">
    <property type="component" value="Unassembled WGS sequence"/>
</dbReference>
<sequence>MTSALLYNFNKKKKSVDVELEEVYNDPKEHDRENSDGKTDQKSFFTIRNY</sequence>
<organism evidence="2 3">
    <name type="scientific">Sellimonas catena</name>
    <dbReference type="NCBI Taxonomy" id="2994035"/>
    <lineage>
        <taxon>Bacteria</taxon>
        <taxon>Bacillati</taxon>
        <taxon>Bacillota</taxon>
        <taxon>Clostridia</taxon>
        <taxon>Lachnospirales</taxon>
        <taxon>Lachnospiraceae</taxon>
        <taxon>Sellimonas</taxon>
    </lineage>
</organism>
<proteinExistence type="predicted"/>
<feature type="compositionally biased region" description="Basic and acidic residues" evidence="1">
    <location>
        <begin position="25"/>
        <end position="41"/>
    </location>
</feature>
<dbReference type="EMBL" id="BSCH01000001">
    <property type="protein sequence ID" value="GLG88613.1"/>
    <property type="molecule type" value="Genomic_DNA"/>
</dbReference>
<reference evidence="2" key="2">
    <citation type="submission" date="2022-11" db="EMBL/GenBank/DDBJ databases">
        <title>Draft genome sequence of Sellimonas catena strain 18CBH55.</title>
        <authorList>
            <person name="Hisatomi A."/>
            <person name="Ohkuma M."/>
            <person name="Sakamoto M."/>
        </authorList>
    </citation>
    <scope>NUCLEOTIDE SEQUENCE</scope>
    <source>
        <strain evidence="2">18CBH55</strain>
    </source>
</reference>
<dbReference type="AlphaFoldDB" id="A0A9W6FGA0"/>
<protein>
    <submittedName>
        <fullName evidence="2">Uncharacterized protein</fullName>
    </submittedName>
</protein>
<evidence type="ECO:0000313" key="3">
    <source>
        <dbReference type="Proteomes" id="UP001145094"/>
    </source>
</evidence>
<comment type="caution">
    <text evidence="2">The sequence shown here is derived from an EMBL/GenBank/DDBJ whole genome shotgun (WGS) entry which is preliminary data.</text>
</comment>
<feature type="region of interest" description="Disordered" evidence="1">
    <location>
        <begin position="24"/>
        <end position="50"/>
    </location>
</feature>
<gene>
    <name evidence="2" type="ORF">Selli2_00390</name>
</gene>
<accession>A0A9W6FGA0</accession>
<evidence type="ECO:0000256" key="1">
    <source>
        <dbReference type="SAM" id="MobiDB-lite"/>
    </source>
</evidence>